<name>C5L2H4_PERM5</name>
<dbReference type="EMBL" id="GG678592">
    <property type="protein sequence ID" value="EER09068.1"/>
    <property type="molecule type" value="Genomic_DNA"/>
</dbReference>
<evidence type="ECO:0000313" key="1">
    <source>
        <dbReference type="EMBL" id="EER09068.1"/>
    </source>
</evidence>
<dbReference type="RefSeq" id="XP_002777252.1">
    <property type="nucleotide sequence ID" value="XM_002777206.1"/>
</dbReference>
<dbReference type="InParanoid" id="C5L2H4"/>
<accession>C5L2H4</accession>
<organism evidence="2">
    <name type="scientific">Perkinsus marinus (strain ATCC 50983 / TXsc)</name>
    <dbReference type="NCBI Taxonomy" id="423536"/>
    <lineage>
        <taxon>Eukaryota</taxon>
        <taxon>Sar</taxon>
        <taxon>Alveolata</taxon>
        <taxon>Perkinsozoa</taxon>
        <taxon>Perkinsea</taxon>
        <taxon>Perkinsida</taxon>
        <taxon>Perkinsidae</taxon>
        <taxon>Perkinsus</taxon>
    </lineage>
</organism>
<evidence type="ECO:0000313" key="2">
    <source>
        <dbReference type="Proteomes" id="UP000007800"/>
    </source>
</evidence>
<dbReference type="Proteomes" id="UP000007800">
    <property type="component" value="Unassembled WGS sequence"/>
</dbReference>
<gene>
    <name evidence="1" type="ORF">Pmar_PMAR021718</name>
</gene>
<dbReference type="AlphaFoldDB" id="C5L2H4"/>
<sequence length="164" mass="17968">MVLERLFAQWGTRVLAPKEVSAAEYVFELKPQGSSVDISYVRELVSYGTFKFQWRCPQLGSASDSILGVRQKLELRPIPQQELDLRIAVTDEAPPRVDGLPKGVLAATVEKPFSVEVKVVNNSDRDIVVGIDYDVDGMAELQMAGLTERTLGVGIAVGSDCVMI</sequence>
<protein>
    <submittedName>
        <fullName evidence="1">Uncharacterized protein</fullName>
    </submittedName>
</protein>
<reference evidence="1 2" key="1">
    <citation type="submission" date="2008-07" db="EMBL/GenBank/DDBJ databases">
        <authorList>
            <person name="El-Sayed N."/>
            <person name="Caler E."/>
            <person name="Inman J."/>
            <person name="Amedeo P."/>
            <person name="Hass B."/>
            <person name="Wortman J."/>
        </authorList>
    </citation>
    <scope>NUCLEOTIDE SEQUENCE [LARGE SCALE GENOMIC DNA]</scope>
    <source>
        <strain evidence="2">ATCC 50983 / TXsc</strain>
    </source>
</reference>
<keyword evidence="2" id="KW-1185">Reference proteome</keyword>
<proteinExistence type="predicted"/>
<dbReference type="OMA" id="GSDCVMI"/>
<dbReference type="GeneID" id="9065154"/>